<dbReference type="Proteomes" id="UP000237000">
    <property type="component" value="Unassembled WGS sequence"/>
</dbReference>
<keyword evidence="3" id="KW-1185">Reference proteome</keyword>
<keyword evidence="1" id="KW-0812">Transmembrane</keyword>
<protein>
    <submittedName>
        <fullName evidence="2">Uncharacterized protein</fullName>
    </submittedName>
</protein>
<evidence type="ECO:0000313" key="3">
    <source>
        <dbReference type="Proteomes" id="UP000237000"/>
    </source>
</evidence>
<keyword evidence="1" id="KW-1133">Transmembrane helix</keyword>
<reference evidence="3" key="1">
    <citation type="submission" date="2016-06" db="EMBL/GenBank/DDBJ databases">
        <title>Parallel loss of symbiosis genes in relatives of nitrogen-fixing non-legume Parasponia.</title>
        <authorList>
            <person name="Van Velzen R."/>
            <person name="Holmer R."/>
            <person name="Bu F."/>
            <person name="Rutten L."/>
            <person name="Van Zeijl A."/>
            <person name="Liu W."/>
            <person name="Santuari L."/>
            <person name="Cao Q."/>
            <person name="Sharma T."/>
            <person name="Shen D."/>
            <person name="Roswanjaya Y."/>
            <person name="Wardhani T."/>
            <person name="Kalhor M.S."/>
            <person name="Jansen J."/>
            <person name="Van den Hoogen J."/>
            <person name="Gungor B."/>
            <person name="Hartog M."/>
            <person name="Hontelez J."/>
            <person name="Verver J."/>
            <person name="Yang W.-C."/>
            <person name="Schijlen E."/>
            <person name="Repin R."/>
            <person name="Schilthuizen M."/>
            <person name="Schranz E."/>
            <person name="Heidstra R."/>
            <person name="Miyata K."/>
            <person name="Fedorova E."/>
            <person name="Kohlen W."/>
            <person name="Bisseling T."/>
            <person name="Smit S."/>
            <person name="Geurts R."/>
        </authorList>
    </citation>
    <scope>NUCLEOTIDE SEQUENCE [LARGE SCALE GENOMIC DNA]</scope>
    <source>
        <strain evidence="3">cv. RG33-2</strain>
    </source>
</reference>
<evidence type="ECO:0000256" key="1">
    <source>
        <dbReference type="SAM" id="Phobius"/>
    </source>
</evidence>
<gene>
    <name evidence="2" type="ORF">TorRG33x02_247280</name>
</gene>
<dbReference type="AlphaFoldDB" id="A0A2P5DME0"/>
<comment type="caution">
    <text evidence="2">The sequence shown here is derived from an EMBL/GenBank/DDBJ whole genome shotgun (WGS) entry which is preliminary data.</text>
</comment>
<accession>A0A2P5DME0</accession>
<name>A0A2P5DME0_TREOI</name>
<evidence type="ECO:0000313" key="2">
    <source>
        <dbReference type="EMBL" id="PON74456.1"/>
    </source>
</evidence>
<proteinExistence type="predicted"/>
<dbReference type="InParanoid" id="A0A2P5DME0"/>
<keyword evidence="1" id="KW-0472">Membrane</keyword>
<sequence length="145" mass="16481">MSTFFVVFSTYVVSWITVTVQGRSENTRNDSECDAVLSKVSLLLGALAYVLLLFIILLLLGQFGLVFWLLYSLKTAYELVHVHAFSQLFETLKNAFLQFLEKLKNAFLQFLAKLKNAVYGHQTQECIFTIPCKTQECSVRTPNIA</sequence>
<dbReference type="EMBL" id="JXTC01000261">
    <property type="protein sequence ID" value="PON74456.1"/>
    <property type="molecule type" value="Genomic_DNA"/>
</dbReference>
<feature type="transmembrane region" description="Helical" evidence="1">
    <location>
        <begin position="46"/>
        <end position="71"/>
    </location>
</feature>
<organism evidence="2 3">
    <name type="scientific">Trema orientale</name>
    <name type="common">Charcoal tree</name>
    <name type="synonym">Celtis orientalis</name>
    <dbReference type="NCBI Taxonomy" id="63057"/>
    <lineage>
        <taxon>Eukaryota</taxon>
        <taxon>Viridiplantae</taxon>
        <taxon>Streptophyta</taxon>
        <taxon>Embryophyta</taxon>
        <taxon>Tracheophyta</taxon>
        <taxon>Spermatophyta</taxon>
        <taxon>Magnoliopsida</taxon>
        <taxon>eudicotyledons</taxon>
        <taxon>Gunneridae</taxon>
        <taxon>Pentapetalae</taxon>
        <taxon>rosids</taxon>
        <taxon>fabids</taxon>
        <taxon>Rosales</taxon>
        <taxon>Cannabaceae</taxon>
        <taxon>Trema</taxon>
    </lineage>
</organism>